<dbReference type="EMBL" id="LAVV01007859">
    <property type="protein sequence ID" value="KNZ54535.1"/>
    <property type="molecule type" value="Genomic_DNA"/>
</dbReference>
<evidence type="ECO:0000313" key="2">
    <source>
        <dbReference type="Proteomes" id="UP000037035"/>
    </source>
</evidence>
<keyword evidence="2" id="KW-1185">Reference proteome</keyword>
<organism evidence="1 2">
    <name type="scientific">Puccinia sorghi</name>
    <dbReference type="NCBI Taxonomy" id="27349"/>
    <lineage>
        <taxon>Eukaryota</taxon>
        <taxon>Fungi</taxon>
        <taxon>Dikarya</taxon>
        <taxon>Basidiomycota</taxon>
        <taxon>Pucciniomycotina</taxon>
        <taxon>Pucciniomycetes</taxon>
        <taxon>Pucciniales</taxon>
        <taxon>Pucciniaceae</taxon>
        <taxon>Puccinia</taxon>
    </lineage>
</organism>
<evidence type="ECO:0000313" key="1">
    <source>
        <dbReference type="EMBL" id="KNZ54535.1"/>
    </source>
</evidence>
<gene>
    <name evidence="1" type="ORF">VP01_2921g3</name>
</gene>
<name>A0A0L6V2Z9_9BASI</name>
<accession>A0A0L6V2Z9</accession>
<dbReference type="Proteomes" id="UP000037035">
    <property type="component" value="Unassembled WGS sequence"/>
</dbReference>
<reference evidence="1 2" key="1">
    <citation type="submission" date="2015-08" db="EMBL/GenBank/DDBJ databases">
        <title>Next Generation Sequencing and Analysis of the Genome of Puccinia sorghi L Schw, the Causal Agent of Maize Common Rust.</title>
        <authorList>
            <person name="Rochi L."/>
            <person name="Burguener G."/>
            <person name="Darino M."/>
            <person name="Turjanski A."/>
            <person name="Kreff E."/>
            <person name="Dieguez M.J."/>
            <person name="Sacco F."/>
        </authorList>
    </citation>
    <scope>NUCLEOTIDE SEQUENCE [LARGE SCALE GENOMIC DNA]</scope>
    <source>
        <strain evidence="1 2">RO10H11247</strain>
    </source>
</reference>
<dbReference type="AlphaFoldDB" id="A0A0L6V2Z9"/>
<sequence>SAVQQGLVALGDAGEMATRIILIRAMQQTTPIAPSQTNPIMVPHGYSAGYFSITLAGLVTRPTQPILWSFCTEVLRSNVSVGKKGLTICLPSISTRNPHLES</sequence>
<dbReference type="OrthoDB" id="107110at2759"/>
<dbReference type="VEuPathDB" id="FungiDB:VP01_2921g3"/>
<comment type="caution">
    <text evidence="1">The sequence shown here is derived from an EMBL/GenBank/DDBJ whole genome shotgun (WGS) entry which is preliminary data.</text>
</comment>
<proteinExistence type="predicted"/>
<protein>
    <submittedName>
        <fullName evidence="1">Uncharacterized protein</fullName>
    </submittedName>
</protein>
<feature type="non-terminal residue" evidence="1">
    <location>
        <position position="1"/>
    </location>
</feature>